<dbReference type="Proteomes" id="UP000003438">
    <property type="component" value="Unassembled WGS sequence"/>
</dbReference>
<evidence type="ECO:0000256" key="4">
    <source>
        <dbReference type="SAM" id="MobiDB-lite"/>
    </source>
</evidence>
<comment type="caution">
    <text evidence="6">The sequence shown here is derived from an EMBL/GenBank/DDBJ whole genome shotgun (WGS) entry which is preliminary data.</text>
</comment>
<dbReference type="AlphaFoldDB" id="D1PSL1"/>
<dbReference type="InterPro" id="IPR036397">
    <property type="entry name" value="RNaseH_sf"/>
</dbReference>
<dbReference type="PANTHER" id="PTHR30231:SF4">
    <property type="entry name" value="PROTEIN NEN2"/>
    <property type="match status" value="1"/>
</dbReference>
<dbReference type="STRING" id="411471.SUBVAR_07394"/>
<dbReference type="GO" id="GO:0008408">
    <property type="term" value="F:3'-5' exonuclease activity"/>
    <property type="evidence" value="ECO:0007669"/>
    <property type="project" value="TreeGrafter"/>
</dbReference>
<evidence type="ECO:0000256" key="2">
    <source>
        <dbReference type="ARBA" id="ARBA00022801"/>
    </source>
</evidence>
<reference evidence="6" key="1">
    <citation type="submission" date="2009-12" db="EMBL/GenBank/DDBJ databases">
        <authorList>
            <person name="Weinstock G."/>
            <person name="Sodergren E."/>
            <person name="Clifton S."/>
            <person name="Fulton L."/>
            <person name="Fulton B."/>
            <person name="Courtney L."/>
            <person name="Fronick C."/>
            <person name="Harrison M."/>
            <person name="Strong C."/>
            <person name="Farmer C."/>
            <person name="Delahaunty K."/>
            <person name="Markovic C."/>
            <person name="Hall O."/>
            <person name="Minx P."/>
            <person name="Tomlinson C."/>
            <person name="Mitreva M."/>
            <person name="Nelson J."/>
            <person name="Hou S."/>
            <person name="Wollam A."/>
            <person name="Pepin K.H."/>
            <person name="Johnson M."/>
            <person name="Bhonagiri V."/>
            <person name="Nash W.E."/>
            <person name="Warren W."/>
            <person name="Chinwalla A."/>
            <person name="Mardis E.R."/>
            <person name="Wilson R.K."/>
        </authorList>
    </citation>
    <scope>NUCLEOTIDE SEQUENCE [LARGE SCALE GENOMIC DNA]</scope>
    <source>
        <strain evidence="6">DSM 15176</strain>
    </source>
</reference>
<evidence type="ECO:0000259" key="5">
    <source>
        <dbReference type="SMART" id="SM00479"/>
    </source>
</evidence>
<dbReference type="PANTHER" id="PTHR30231">
    <property type="entry name" value="DNA POLYMERASE III SUBUNIT EPSILON"/>
    <property type="match status" value="1"/>
</dbReference>
<dbReference type="EMBL" id="ACBY02000078">
    <property type="protein sequence ID" value="EFB74297.1"/>
    <property type="molecule type" value="Genomic_DNA"/>
</dbReference>
<feature type="domain" description="Exonuclease" evidence="5">
    <location>
        <begin position="118"/>
        <end position="291"/>
    </location>
</feature>
<dbReference type="GO" id="GO:0003676">
    <property type="term" value="F:nucleic acid binding"/>
    <property type="evidence" value="ECO:0007669"/>
    <property type="project" value="InterPro"/>
</dbReference>
<dbReference type="InterPro" id="IPR012337">
    <property type="entry name" value="RNaseH-like_sf"/>
</dbReference>
<evidence type="ECO:0000256" key="3">
    <source>
        <dbReference type="ARBA" id="ARBA00022839"/>
    </source>
</evidence>
<evidence type="ECO:0000313" key="6">
    <source>
        <dbReference type="EMBL" id="EFB74297.1"/>
    </source>
</evidence>
<gene>
    <name evidence="6" type="ORF">SUBVAR_07394</name>
</gene>
<evidence type="ECO:0000256" key="1">
    <source>
        <dbReference type="ARBA" id="ARBA00022722"/>
    </source>
</evidence>
<dbReference type="InterPro" id="IPR013520">
    <property type="entry name" value="Ribonucl_H"/>
</dbReference>
<dbReference type="SMART" id="SM00479">
    <property type="entry name" value="EXOIII"/>
    <property type="match status" value="1"/>
</dbReference>
<keyword evidence="7" id="KW-1185">Reference proteome</keyword>
<feature type="compositionally biased region" description="Basic and acidic residues" evidence="4">
    <location>
        <begin position="63"/>
        <end position="73"/>
    </location>
</feature>
<dbReference type="Pfam" id="PF00929">
    <property type="entry name" value="RNase_T"/>
    <property type="match status" value="1"/>
</dbReference>
<proteinExistence type="predicted"/>
<keyword evidence="1" id="KW-0540">Nuclease</keyword>
<protein>
    <submittedName>
        <fullName evidence="6">Exonuclease</fullName>
    </submittedName>
</protein>
<dbReference type="RefSeq" id="WP_007048739.1">
    <property type="nucleotide sequence ID" value="NZ_GG704773.1"/>
</dbReference>
<dbReference type="eggNOG" id="COG0847">
    <property type="taxonomic scope" value="Bacteria"/>
</dbReference>
<accession>D1PSL1</accession>
<feature type="region of interest" description="Disordered" evidence="4">
    <location>
        <begin position="63"/>
        <end position="82"/>
    </location>
</feature>
<dbReference type="CDD" id="cd06127">
    <property type="entry name" value="DEDDh"/>
    <property type="match status" value="1"/>
</dbReference>
<keyword evidence="3 6" id="KW-0269">Exonuclease</keyword>
<sequence>MKNLYFSLLPDAEKAKCKTEKQWFKLGFVPVSQDAGTIMYSNRFCTGKYRYLTSEEVRKATNEEMTPYHEEQRRKRRSRYLQSKKEREQAIRYGELLSLCDQQRQLDEENYRGTIPTLTVSIDIETTGLDFNQDEILQVSILDIDTGEVLLDSYVKPYFTEDWPEARRVNHITKEMVCNAPYIYELLPRLNQVLAQVKTIVGYNFTGFDNGFLTRYGASFNDETIVEDLSNIFAAIYGEFSPKHGDFKFKNLSTCADYFGYDWGEETAHNSLADCRATAFCYKKTQEEMYQELYQENIHKRDCGFFDESYDACGDYNG</sequence>
<dbReference type="Gene3D" id="3.30.420.10">
    <property type="entry name" value="Ribonuclease H-like superfamily/Ribonuclease H"/>
    <property type="match status" value="1"/>
</dbReference>
<keyword evidence="2" id="KW-0378">Hydrolase</keyword>
<organism evidence="6 7">
    <name type="scientific">Subdoligranulum variabile DSM 15176</name>
    <dbReference type="NCBI Taxonomy" id="411471"/>
    <lineage>
        <taxon>Bacteria</taxon>
        <taxon>Bacillati</taxon>
        <taxon>Bacillota</taxon>
        <taxon>Clostridia</taxon>
        <taxon>Eubacteriales</taxon>
        <taxon>Oscillospiraceae</taxon>
        <taxon>Subdoligranulum</taxon>
    </lineage>
</organism>
<dbReference type="OrthoDB" id="9776650at2"/>
<dbReference type="HOGENOM" id="CLU_908779_0_0_9"/>
<name>D1PSL1_9FIRM</name>
<evidence type="ECO:0000313" key="7">
    <source>
        <dbReference type="Proteomes" id="UP000003438"/>
    </source>
</evidence>
<dbReference type="SUPFAM" id="SSF53098">
    <property type="entry name" value="Ribonuclease H-like"/>
    <property type="match status" value="1"/>
</dbReference>